<evidence type="ECO:0000313" key="6">
    <source>
        <dbReference type="EMBL" id="MCC2221719.1"/>
    </source>
</evidence>
<evidence type="ECO:0000256" key="1">
    <source>
        <dbReference type="ARBA" id="ARBA00022491"/>
    </source>
</evidence>
<dbReference type="InterPro" id="IPR046335">
    <property type="entry name" value="LacI/GalR-like_sensor"/>
</dbReference>
<dbReference type="InterPro" id="IPR010982">
    <property type="entry name" value="Lambda_DNA-bd_dom_sf"/>
</dbReference>
<keyword evidence="7" id="KW-1185">Reference proteome</keyword>
<dbReference type="InterPro" id="IPR028082">
    <property type="entry name" value="Peripla_BP_I"/>
</dbReference>
<dbReference type="RefSeq" id="WP_308731794.1">
    <property type="nucleotide sequence ID" value="NZ_JAJEQN010000019.1"/>
</dbReference>
<evidence type="ECO:0000259" key="5">
    <source>
        <dbReference type="PROSITE" id="PS50932"/>
    </source>
</evidence>
<dbReference type="Pfam" id="PF00356">
    <property type="entry name" value="LacI"/>
    <property type="match status" value="1"/>
</dbReference>
<dbReference type="GO" id="GO:0000976">
    <property type="term" value="F:transcription cis-regulatory region binding"/>
    <property type="evidence" value="ECO:0007669"/>
    <property type="project" value="TreeGrafter"/>
</dbReference>
<name>A0AAE3E4L9_9FIRM</name>
<dbReference type="PANTHER" id="PTHR30146:SF148">
    <property type="entry name" value="HTH-TYPE TRANSCRIPTIONAL REPRESSOR PURR-RELATED"/>
    <property type="match status" value="1"/>
</dbReference>
<dbReference type="SUPFAM" id="SSF47413">
    <property type="entry name" value="lambda repressor-like DNA-binding domains"/>
    <property type="match status" value="1"/>
</dbReference>
<dbReference type="PANTHER" id="PTHR30146">
    <property type="entry name" value="LACI-RELATED TRANSCRIPTIONAL REPRESSOR"/>
    <property type="match status" value="1"/>
</dbReference>
<dbReference type="SMART" id="SM00354">
    <property type="entry name" value="HTH_LACI"/>
    <property type="match status" value="1"/>
</dbReference>
<dbReference type="PROSITE" id="PS50932">
    <property type="entry name" value="HTH_LACI_2"/>
    <property type="match status" value="1"/>
</dbReference>
<organism evidence="6 7">
    <name type="scientific">Anthropogastromicrobium aceti</name>
    <dbReference type="NCBI Taxonomy" id="2981768"/>
    <lineage>
        <taxon>Bacteria</taxon>
        <taxon>Bacillati</taxon>
        <taxon>Bacillota</taxon>
        <taxon>Clostridia</taxon>
        <taxon>Lachnospirales</taxon>
        <taxon>Lachnospiraceae</taxon>
        <taxon>Anthropogastromicrobium</taxon>
    </lineage>
</organism>
<dbReference type="InterPro" id="IPR000843">
    <property type="entry name" value="HTH_LacI"/>
</dbReference>
<gene>
    <name evidence="6" type="ORF">LKD48_08750</name>
</gene>
<dbReference type="AlphaFoldDB" id="A0AAE3E4L9"/>
<reference evidence="6 7" key="1">
    <citation type="submission" date="2021-10" db="EMBL/GenBank/DDBJ databases">
        <title>Anaerobic single-cell dispensing facilitates the cultivation of human gut bacteria.</title>
        <authorList>
            <person name="Afrizal A."/>
        </authorList>
    </citation>
    <scope>NUCLEOTIDE SEQUENCE [LARGE SCALE GENOMIC DNA]</scope>
    <source>
        <strain evidence="6 7">CLA-AA-H224</strain>
    </source>
</reference>
<dbReference type="Proteomes" id="UP001198200">
    <property type="component" value="Unassembled WGS sequence"/>
</dbReference>
<proteinExistence type="predicted"/>
<evidence type="ECO:0000256" key="4">
    <source>
        <dbReference type="ARBA" id="ARBA00023163"/>
    </source>
</evidence>
<comment type="caution">
    <text evidence="6">The sequence shown here is derived from an EMBL/GenBank/DDBJ whole genome shotgun (WGS) entry which is preliminary data.</text>
</comment>
<protein>
    <submittedName>
        <fullName evidence="6">LacI family DNA-binding transcriptional regulator</fullName>
    </submittedName>
</protein>
<dbReference type="SUPFAM" id="SSF53822">
    <property type="entry name" value="Periplasmic binding protein-like I"/>
    <property type="match status" value="1"/>
</dbReference>
<keyword evidence="4" id="KW-0804">Transcription</keyword>
<dbReference type="EMBL" id="JAJEQN010000019">
    <property type="protein sequence ID" value="MCC2221719.1"/>
    <property type="molecule type" value="Genomic_DNA"/>
</dbReference>
<sequence length="343" mass="39070">MTRKRVTMKDIADKLNLSINAVSLALNDKTGVGEETKRLILNTAEEMGYLDQSVKYMQNYSNKNICVLLKNRFFRDFRFYGRVLLGIEEEAKKAGYDVFFSSFETEDIPTCVESRKVAGIIAVGKIGDSFLQRLKEYGVPIVLADYNSLEETVDCLMSDNKLGSYKMASYLYKKGFRKIGYVGDLSYSPSTRERFYGYQEAIQNCFGLSMINESIEYIQKYSILTEIEDMVIHQNKENLYTKFMEIPEKPDALICSNDELAILLMKVLQEHGYMVPEDVAIAGFDDIEPAKMVTPSLTTVHVKRKLMGQNVTKRLLYRIANPKAPIEKVIMGVDIVERGSTVK</sequence>
<evidence type="ECO:0000313" key="7">
    <source>
        <dbReference type="Proteomes" id="UP001198200"/>
    </source>
</evidence>
<dbReference type="GO" id="GO:0003700">
    <property type="term" value="F:DNA-binding transcription factor activity"/>
    <property type="evidence" value="ECO:0007669"/>
    <property type="project" value="TreeGrafter"/>
</dbReference>
<keyword evidence="3 6" id="KW-0238">DNA-binding</keyword>
<evidence type="ECO:0000256" key="3">
    <source>
        <dbReference type="ARBA" id="ARBA00023125"/>
    </source>
</evidence>
<evidence type="ECO:0000256" key="2">
    <source>
        <dbReference type="ARBA" id="ARBA00023015"/>
    </source>
</evidence>
<keyword evidence="2" id="KW-0805">Transcription regulation</keyword>
<dbReference type="Gene3D" id="3.40.50.2300">
    <property type="match status" value="2"/>
</dbReference>
<dbReference type="Gene3D" id="1.10.260.40">
    <property type="entry name" value="lambda repressor-like DNA-binding domains"/>
    <property type="match status" value="1"/>
</dbReference>
<dbReference type="CDD" id="cd01392">
    <property type="entry name" value="HTH_LacI"/>
    <property type="match status" value="1"/>
</dbReference>
<accession>A0AAE3E4L9</accession>
<keyword evidence="1" id="KW-0678">Repressor</keyword>
<feature type="domain" description="HTH lacI-type" evidence="5">
    <location>
        <begin position="6"/>
        <end position="49"/>
    </location>
</feature>
<dbReference type="Pfam" id="PF13377">
    <property type="entry name" value="Peripla_BP_3"/>
    <property type="match status" value="1"/>
</dbReference>